<name>A0ABQ9UMF8_SAGOE</name>
<dbReference type="EMBL" id="JASSZA010000011">
    <property type="protein sequence ID" value="KAK2098248.1"/>
    <property type="molecule type" value="Genomic_DNA"/>
</dbReference>
<evidence type="ECO:0000313" key="2">
    <source>
        <dbReference type="EMBL" id="KAK2098248.1"/>
    </source>
</evidence>
<feature type="compositionally biased region" description="Basic and acidic residues" evidence="1">
    <location>
        <begin position="1"/>
        <end position="62"/>
    </location>
</feature>
<protein>
    <submittedName>
        <fullName evidence="2">Uncharacterized protein</fullName>
    </submittedName>
</protein>
<keyword evidence="3" id="KW-1185">Reference proteome</keyword>
<organism evidence="2 3">
    <name type="scientific">Saguinus oedipus</name>
    <name type="common">Cotton-top tamarin</name>
    <name type="synonym">Oedipomidas oedipus</name>
    <dbReference type="NCBI Taxonomy" id="9490"/>
    <lineage>
        <taxon>Eukaryota</taxon>
        <taxon>Metazoa</taxon>
        <taxon>Chordata</taxon>
        <taxon>Craniata</taxon>
        <taxon>Vertebrata</taxon>
        <taxon>Euteleostomi</taxon>
        <taxon>Mammalia</taxon>
        <taxon>Eutheria</taxon>
        <taxon>Euarchontoglires</taxon>
        <taxon>Primates</taxon>
        <taxon>Haplorrhini</taxon>
        <taxon>Platyrrhini</taxon>
        <taxon>Cebidae</taxon>
        <taxon>Callitrichinae</taxon>
        <taxon>Saguinus</taxon>
    </lineage>
</organism>
<accession>A0ABQ9UMF8</accession>
<dbReference type="Proteomes" id="UP001266305">
    <property type="component" value="Unassembled WGS sequence"/>
</dbReference>
<reference evidence="2 3" key="1">
    <citation type="submission" date="2023-05" db="EMBL/GenBank/DDBJ databases">
        <title>B98-5 Cell Line De Novo Hybrid Assembly: An Optical Mapping Approach.</title>
        <authorList>
            <person name="Kananen K."/>
            <person name="Auerbach J.A."/>
            <person name="Kautto E."/>
            <person name="Blachly J.S."/>
        </authorList>
    </citation>
    <scope>NUCLEOTIDE SEQUENCE [LARGE SCALE GENOMIC DNA]</scope>
    <source>
        <strain evidence="2">B95-8</strain>
        <tissue evidence="2">Cell line</tissue>
    </source>
</reference>
<proteinExistence type="predicted"/>
<feature type="region of interest" description="Disordered" evidence="1">
    <location>
        <begin position="1"/>
        <end position="124"/>
    </location>
</feature>
<evidence type="ECO:0000256" key="1">
    <source>
        <dbReference type="SAM" id="MobiDB-lite"/>
    </source>
</evidence>
<comment type="caution">
    <text evidence="2">The sequence shown here is derived from an EMBL/GenBank/DDBJ whole genome shotgun (WGS) entry which is preliminary data.</text>
</comment>
<gene>
    <name evidence="2" type="ORF">P7K49_023699</name>
</gene>
<sequence>MPEDRSLESDPSDHREAKKSQADDRASESDPSDHPETKKSQAVDRALESDPSEHPEAKKSQADGEPTVFFSTKKKNRALESNPSDDPEAEKSPADDTMSKLAQEIGENSRRNHPMLVYPAKCNK</sequence>
<evidence type="ECO:0000313" key="3">
    <source>
        <dbReference type="Proteomes" id="UP001266305"/>
    </source>
</evidence>
<feature type="compositionally biased region" description="Basic and acidic residues" evidence="1">
    <location>
        <begin position="89"/>
        <end position="98"/>
    </location>
</feature>